<evidence type="ECO:0000313" key="8">
    <source>
        <dbReference type="EMBL" id="NED96312.1"/>
    </source>
</evidence>
<dbReference type="PANTHER" id="PTHR35007:SF1">
    <property type="entry name" value="PILUS ASSEMBLY PROTEIN"/>
    <property type="match status" value="1"/>
</dbReference>
<proteinExistence type="predicted"/>
<dbReference type="EMBL" id="JAAGOB010000006">
    <property type="protein sequence ID" value="NED96312.1"/>
    <property type="molecule type" value="Genomic_DNA"/>
</dbReference>
<feature type="transmembrane region" description="Helical" evidence="6">
    <location>
        <begin position="130"/>
        <end position="152"/>
    </location>
</feature>
<feature type="transmembrane region" description="Helical" evidence="6">
    <location>
        <begin position="6"/>
        <end position="23"/>
    </location>
</feature>
<sequence>MTLIILAGALVGLGLLVLGLVLFQPRSNPAAALARLDLDRGRARQARITAASFDPRQVRESESLRKVGGRLRSSFENIGIDLGALRSDLSLMGRSLEGHLAMSVLAALGGFLAPVVLDVLLILGGVGFGLSMSFVLGIVFALVGAIMPTLSVRATASERRRDFRHVVGSFLDLVAMNLSGGRGVPEALSTAASLSDGWAMTRIRETLLTARLHGVTPWAALGELGDELRIEELRDLAAALALVAEDGAKVRESLAARAGSLRRRELAEVEGKAGERSQSMLVAQLLLCLGFLVFLLYPALMGVLEGS</sequence>
<comment type="subcellular location">
    <subcellularLocation>
        <location evidence="1">Cell membrane</location>
        <topology evidence="1">Multi-pass membrane protein</topology>
    </subcellularLocation>
</comment>
<reference evidence="8 9" key="1">
    <citation type="submission" date="2020-02" db="EMBL/GenBank/DDBJ databases">
        <authorList>
            <person name="Li X.-J."/>
            <person name="Feng X.-M."/>
        </authorList>
    </citation>
    <scope>NUCLEOTIDE SEQUENCE [LARGE SCALE GENOMIC DNA]</scope>
    <source>
        <strain evidence="8 9">CGMCC 4.7225</strain>
    </source>
</reference>
<dbReference type="Proteomes" id="UP000469185">
    <property type="component" value="Unassembled WGS sequence"/>
</dbReference>
<name>A0A6N9YMW3_9ACTN</name>
<evidence type="ECO:0000256" key="3">
    <source>
        <dbReference type="ARBA" id="ARBA00022692"/>
    </source>
</evidence>
<keyword evidence="5 6" id="KW-0472">Membrane</keyword>
<accession>A0A6N9YMW3</accession>
<gene>
    <name evidence="8" type="ORF">G1H11_13440</name>
</gene>
<evidence type="ECO:0000256" key="2">
    <source>
        <dbReference type="ARBA" id="ARBA00022475"/>
    </source>
</evidence>
<evidence type="ECO:0000259" key="7">
    <source>
        <dbReference type="Pfam" id="PF00482"/>
    </source>
</evidence>
<evidence type="ECO:0000256" key="6">
    <source>
        <dbReference type="SAM" id="Phobius"/>
    </source>
</evidence>
<evidence type="ECO:0000256" key="4">
    <source>
        <dbReference type="ARBA" id="ARBA00022989"/>
    </source>
</evidence>
<keyword evidence="4 6" id="KW-1133">Transmembrane helix</keyword>
<dbReference type="PANTHER" id="PTHR35007">
    <property type="entry name" value="INTEGRAL MEMBRANE PROTEIN-RELATED"/>
    <property type="match status" value="1"/>
</dbReference>
<dbReference type="RefSeq" id="WP_163819076.1">
    <property type="nucleotide sequence ID" value="NZ_JAAGOB010000006.1"/>
</dbReference>
<dbReference type="AlphaFoldDB" id="A0A6N9YMW3"/>
<evidence type="ECO:0000256" key="1">
    <source>
        <dbReference type="ARBA" id="ARBA00004651"/>
    </source>
</evidence>
<protein>
    <submittedName>
        <fullName evidence="8">Type II secretion protein F</fullName>
    </submittedName>
</protein>
<keyword evidence="9" id="KW-1185">Reference proteome</keyword>
<evidence type="ECO:0000256" key="5">
    <source>
        <dbReference type="ARBA" id="ARBA00023136"/>
    </source>
</evidence>
<feature type="domain" description="Type II secretion system protein GspF" evidence="7">
    <location>
        <begin position="170"/>
        <end position="298"/>
    </location>
</feature>
<dbReference type="GO" id="GO:0005886">
    <property type="term" value="C:plasma membrane"/>
    <property type="evidence" value="ECO:0007669"/>
    <property type="project" value="UniProtKB-SubCell"/>
</dbReference>
<comment type="caution">
    <text evidence="8">The sequence shown here is derived from an EMBL/GenBank/DDBJ whole genome shotgun (WGS) entry which is preliminary data.</text>
</comment>
<feature type="transmembrane region" description="Helical" evidence="6">
    <location>
        <begin position="281"/>
        <end position="300"/>
    </location>
</feature>
<keyword evidence="2" id="KW-1003">Cell membrane</keyword>
<keyword evidence="3 6" id="KW-0812">Transmembrane</keyword>
<dbReference type="Pfam" id="PF00482">
    <property type="entry name" value="T2SSF"/>
    <property type="match status" value="1"/>
</dbReference>
<dbReference type="InterPro" id="IPR018076">
    <property type="entry name" value="T2SS_GspF_dom"/>
</dbReference>
<feature type="transmembrane region" description="Helical" evidence="6">
    <location>
        <begin position="100"/>
        <end position="124"/>
    </location>
</feature>
<evidence type="ECO:0000313" key="9">
    <source>
        <dbReference type="Proteomes" id="UP000469185"/>
    </source>
</evidence>
<organism evidence="8 9">
    <name type="scientific">Phytoactinopolyspora alkaliphila</name>
    <dbReference type="NCBI Taxonomy" id="1783498"/>
    <lineage>
        <taxon>Bacteria</taxon>
        <taxon>Bacillati</taxon>
        <taxon>Actinomycetota</taxon>
        <taxon>Actinomycetes</taxon>
        <taxon>Jiangellales</taxon>
        <taxon>Jiangellaceae</taxon>
        <taxon>Phytoactinopolyspora</taxon>
    </lineage>
</organism>